<organism evidence="2 3">
    <name type="scientific">Citrullus colocynthis</name>
    <name type="common">colocynth</name>
    <dbReference type="NCBI Taxonomy" id="252529"/>
    <lineage>
        <taxon>Eukaryota</taxon>
        <taxon>Viridiplantae</taxon>
        <taxon>Streptophyta</taxon>
        <taxon>Embryophyta</taxon>
        <taxon>Tracheophyta</taxon>
        <taxon>Spermatophyta</taxon>
        <taxon>Magnoliopsida</taxon>
        <taxon>eudicotyledons</taxon>
        <taxon>Gunneridae</taxon>
        <taxon>Pentapetalae</taxon>
        <taxon>rosids</taxon>
        <taxon>fabids</taxon>
        <taxon>Cucurbitales</taxon>
        <taxon>Cucurbitaceae</taxon>
        <taxon>Benincaseae</taxon>
        <taxon>Citrullus</taxon>
    </lineage>
</organism>
<accession>A0ABP0YUS2</accession>
<sequence>MGNDVTNAWDERDVSQHHCGQNRVRNSQVDAATVDDLTFNGRGEWDGNFHEDVGCDPLVNESMPGIVFDKGLTPIVPLVSNSSIETPILHNDFGHLVGNVPRMVDISVGCGTLGAGPFVMQPHSSSSLNVEWRNVTDLYVMLLTIRWCLYGGGRIENGHWDRLNGGSGGQIEIGGGQINVYGDEISDGGGGGNRIGMDSSGNVDLTSGGLELGMGDGLEMGGGLRVRMGSSGLNMGGGLRLNIGGLRLEIRMCGGLGLGGSIKMGGSGLGMDGDLGLGGCMG</sequence>
<evidence type="ECO:0000313" key="2">
    <source>
        <dbReference type="EMBL" id="CAK9324287.1"/>
    </source>
</evidence>
<evidence type="ECO:0000256" key="1">
    <source>
        <dbReference type="SAM" id="MobiDB-lite"/>
    </source>
</evidence>
<reference evidence="2 3" key="1">
    <citation type="submission" date="2024-03" db="EMBL/GenBank/DDBJ databases">
        <authorList>
            <person name="Gkanogiannis A."/>
            <person name="Becerra Lopez-Lavalle L."/>
        </authorList>
    </citation>
    <scope>NUCLEOTIDE SEQUENCE [LARGE SCALE GENOMIC DNA]</scope>
</reference>
<keyword evidence="3" id="KW-1185">Reference proteome</keyword>
<gene>
    <name evidence="2" type="ORF">CITCOLO1_LOCUS16520</name>
</gene>
<protein>
    <submittedName>
        <fullName evidence="2">Uncharacterized protein</fullName>
    </submittedName>
</protein>
<dbReference type="EMBL" id="OZ021740">
    <property type="protein sequence ID" value="CAK9324287.1"/>
    <property type="molecule type" value="Genomic_DNA"/>
</dbReference>
<proteinExistence type="predicted"/>
<evidence type="ECO:0000313" key="3">
    <source>
        <dbReference type="Proteomes" id="UP001642487"/>
    </source>
</evidence>
<feature type="region of interest" description="Disordered" evidence="1">
    <location>
        <begin position="1"/>
        <end position="21"/>
    </location>
</feature>
<name>A0ABP0YUS2_9ROSI</name>
<dbReference type="Proteomes" id="UP001642487">
    <property type="component" value="Chromosome 6"/>
</dbReference>